<dbReference type="Proteomes" id="UP001615550">
    <property type="component" value="Unassembled WGS sequence"/>
</dbReference>
<keyword evidence="2" id="KW-1185">Reference proteome</keyword>
<evidence type="ECO:0000313" key="1">
    <source>
        <dbReference type="EMBL" id="MFJ1269244.1"/>
    </source>
</evidence>
<sequence>MQKKIMSEASIEKKGRFQEDAKRLVFFNQTLATITSTINRGVLFAQVVEVLEVPFEKPFSGPINTFNNGAYSLYSLAVTLPGKAFTLIPAKAVKQVPGIQYLESAIGHAQPAHKFTRDVIEVAGPLLAKSVFYTLDKLTKGATDLSGLQSIVRQRKSSSSFTKLHHNIRSSLDRDAKIRGLDGNIEEVKSRTYALATRITEPVRLLQGAAYTIIDGAQGYASWKQVSIERAANIAEISGYPLISMGLNGAQMAVNLNTMLQMSSSILNFYDVVKATNRVHQVGLGSYSLEEIKTIVLANTPEFPTPADWEIDSFDSRAQVYGAALEAIDLPAQAAELTEKVISNLCNASAKSAKLIIESVGPTVSGLVIGAKYYEGLPNILPNYPAPDPLFPLAPSTSKPIVHEHFDAVGMAVTAICSDICLHLGLHLASKITAPFFSGVAKQAIRSQLSPYEAQIRTLIEQQIKEKLKGYLFNVDEIAKLDTEQAKTQIQIGAEGVELFLFAGKTTKDLGKNLYNLFYPKASEAEPKNTISECKKGNIVEFTFDSASKALESAGEATMSFLEDPIKASYNFTLFAAKGANSILSNHFASGKKRDTRLMNAAKLS</sequence>
<comment type="caution">
    <text evidence="1">The sequence shown here is derived from an EMBL/GenBank/DDBJ whole genome shotgun (WGS) entry which is preliminary data.</text>
</comment>
<reference evidence="1 2" key="1">
    <citation type="submission" date="2024-08" db="EMBL/GenBank/DDBJ databases">
        <title>Draft Genome Sequence of Legionella lytica strain DSB2004, Isolated From a Fire Sprinkler System.</title>
        <authorList>
            <person name="Everhart A.D."/>
            <person name="Kidane D.T."/>
            <person name="Farone A.L."/>
            <person name="Farone M.B."/>
        </authorList>
    </citation>
    <scope>NUCLEOTIDE SEQUENCE [LARGE SCALE GENOMIC DNA]</scope>
    <source>
        <strain evidence="1 2">DSB2004</strain>
    </source>
</reference>
<dbReference type="EMBL" id="JBGORX010000005">
    <property type="protein sequence ID" value="MFJ1269244.1"/>
    <property type="molecule type" value="Genomic_DNA"/>
</dbReference>
<gene>
    <name evidence="1" type="ORF">ACD661_11820</name>
</gene>
<proteinExistence type="predicted"/>
<protein>
    <submittedName>
        <fullName evidence="1">Uncharacterized protein</fullName>
    </submittedName>
</protein>
<dbReference type="RefSeq" id="WP_400188070.1">
    <property type="nucleotide sequence ID" value="NZ_JBGORX010000005.1"/>
</dbReference>
<accession>A0ABW8D970</accession>
<organism evidence="1 2">
    <name type="scientific">Legionella lytica</name>
    <dbReference type="NCBI Taxonomy" id="96232"/>
    <lineage>
        <taxon>Bacteria</taxon>
        <taxon>Pseudomonadati</taxon>
        <taxon>Pseudomonadota</taxon>
        <taxon>Gammaproteobacteria</taxon>
        <taxon>Legionellales</taxon>
        <taxon>Legionellaceae</taxon>
        <taxon>Legionella</taxon>
    </lineage>
</organism>
<name>A0ABW8D970_9GAMM</name>
<evidence type="ECO:0000313" key="2">
    <source>
        <dbReference type="Proteomes" id="UP001615550"/>
    </source>
</evidence>